<dbReference type="AlphaFoldDB" id="G7ZE21"/>
<geneLocation type="plasmid" evidence="1 2">
    <name>AZO_p2</name>
</geneLocation>
<dbReference type="Proteomes" id="UP000005667">
    <property type="component" value="Plasmid AZO_p2"/>
</dbReference>
<protein>
    <submittedName>
        <fullName evidence="1">Uncharacterized protein</fullName>
    </submittedName>
</protein>
<sequence length="146" mass="15563">MTTDPALAVFFFVNAPAIAERLPTGTPAMVPDEAEAVAEALRRLPRERVPELLAELVPAVLAADPGLSDMLDEVRRRQVVRSASEIAQLLPAVEYVMDHAGVLAAIIVGLRVLGENRVKIGGVEITTGSVLRELAELVTSVKSTKS</sequence>
<keyword evidence="1" id="KW-0614">Plasmid</keyword>
<keyword evidence="2" id="KW-1185">Reference proteome</keyword>
<evidence type="ECO:0000313" key="2">
    <source>
        <dbReference type="Proteomes" id="UP000005667"/>
    </source>
</evidence>
<evidence type="ECO:0000313" key="1">
    <source>
        <dbReference type="EMBL" id="CBS89268.1"/>
    </source>
</evidence>
<organism evidence="1 2">
    <name type="scientific">Azospirillum lipoferum (strain 4B)</name>
    <dbReference type="NCBI Taxonomy" id="862719"/>
    <lineage>
        <taxon>Bacteria</taxon>
        <taxon>Pseudomonadati</taxon>
        <taxon>Pseudomonadota</taxon>
        <taxon>Alphaproteobacteria</taxon>
        <taxon>Rhodospirillales</taxon>
        <taxon>Azospirillaceae</taxon>
        <taxon>Azospirillum</taxon>
    </lineage>
</organism>
<gene>
    <name evidence="1" type="ordered locus">AZOLI_p20073</name>
</gene>
<name>G7ZE21_AZOL4</name>
<dbReference type="KEGG" id="ali:AZOLI_p20073"/>
<proteinExistence type="predicted"/>
<dbReference type="EMBL" id="FQ311870">
    <property type="protein sequence ID" value="CBS89268.1"/>
    <property type="molecule type" value="Genomic_DNA"/>
</dbReference>
<dbReference type="RefSeq" id="WP_014188709.1">
    <property type="nucleotide sequence ID" value="NC_016586.1"/>
</dbReference>
<dbReference type="HOGENOM" id="CLU_1773592_0_0_5"/>
<reference evidence="2" key="1">
    <citation type="journal article" date="2011" name="PLoS Genet.">
        <title>Azospirillum genomes reveal transition of bacteria from aquatic to terrestrial environments.</title>
        <authorList>
            <person name="Wisniewski-Dye F."/>
            <person name="Borziak K."/>
            <person name="Khalsa-Moyers G."/>
            <person name="Alexandre G."/>
            <person name="Sukharnikov L.O."/>
            <person name="Wuichet K."/>
            <person name="Hurst G.B."/>
            <person name="McDonald W.H."/>
            <person name="Robertson J.S."/>
            <person name="Barbe V."/>
            <person name="Calteau A."/>
            <person name="Rouy Z."/>
            <person name="Mangenot S."/>
            <person name="Prigent-Combaret C."/>
            <person name="Normand P."/>
            <person name="Boyer M."/>
            <person name="Siguier P."/>
            <person name="Dessaux Y."/>
            <person name="Elmerich C."/>
            <person name="Condemine G."/>
            <person name="Krishnen G."/>
            <person name="Kennedy I."/>
            <person name="Paterson A.H."/>
            <person name="Gonzalez V."/>
            <person name="Mavingui P."/>
            <person name="Zhulin I.B."/>
        </authorList>
    </citation>
    <scope>NUCLEOTIDE SEQUENCE [LARGE SCALE GENOMIC DNA]</scope>
    <source>
        <strain evidence="2">4B</strain>
    </source>
</reference>
<accession>G7ZE21</accession>